<dbReference type="EMBL" id="JACHGT010000001">
    <property type="protein sequence ID" value="MBB6032793.1"/>
    <property type="molecule type" value="Genomic_DNA"/>
</dbReference>
<dbReference type="Proteomes" id="UP000548476">
    <property type="component" value="Unassembled WGS sequence"/>
</dbReference>
<comment type="caution">
    <text evidence="2">The sequence shown here is derived from an EMBL/GenBank/DDBJ whole genome shotgun (WGS) entry which is preliminary data.</text>
</comment>
<dbReference type="AlphaFoldDB" id="A0A841FCQ8"/>
<organism evidence="2 3">
    <name type="scientific">Phytomonospora endophytica</name>
    <dbReference type="NCBI Taxonomy" id="714109"/>
    <lineage>
        <taxon>Bacteria</taxon>
        <taxon>Bacillati</taxon>
        <taxon>Actinomycetota</taxon>
        <taxon>Actinomycetes</taxon>
        <taxon>Micromonosporales</taxon>
        <taxon>Micromonosporaceae</taxon>
        <taxon>Phytomonospora</taxon>
    </lineage>
</organism>
<dbReference type="PIRSF" id="PIRSF021320">
    <property type="entry name" value="DUF984"/>
    <property type="match status" value="1"/>
</dbReference>
<dbReference type="PANTHER" id="PTHR39203:SF1">
    <property type="entry name" value="CYTOPLASMIC PROTEIN"/>
    <property type="match status" value="1"/>
</dbReference>
<dbReference type="RefSeq" id="WP_184785654.1">
    <property type="nucleotide sequence ID" value="NZ_BONT01000034.1"/>
</dbReference>
<name>A0A841FCQ8_9ACTN</name>
<dbReference type="InterPro" id="IPR007374">
    <property type="entry name" value="ASCH_domain"/>
</dbReference>
<keyword evidence="3" id="KW-1185">Reference proteome</keyword>
<dbReference type="InterPro" id="IPR015947">
    <property type="entry name" value="PUA-like_sf"/>
</dbReference>
<sequence length="145" mass="15636">MTTDVSSLPLAEFGFPGPLRDELNAAILSGAKTTTTGVLADYVHCGDPMPRIGERSAVVDSDGRRIAVIETTGARIAPMSEVDDRFAAAEGEGYDDVAGWLAAHESFWHSDEFREAIGDPGFVVTEETPLVLVWFRLAEVLDEPV</sequence>
<dbReference type="Pfam" id="PF04266">
    <property type="entry name" value="ASCH"/>
    <property type="match status" value="1"/>
</dbReference>
<evidence type="ECO:0000313" key="3">
    <source>
        <dbReference type="Proteomes" id="UP000548476"/>
    </source>
</evidence>
<proteinExistence type="predicted"/>
<dbReference type="PANTHER" id="PTHR39203">
    <property type="entry name" value="CYTOPLASMIC PROTEIN-RELATED"/>
    <property type="match status" value="1"/>
</dbReference>
<evidence type="ECO:0000313" key="2">
    <source>
        <dbReference type="EMBL" id="MBB6032793.1"/>
    </source>
</evidence>
<protein>
    <submittedName>
        <fullName evidence="2">Uncharacterized protein YhfF</fullName>
    </submittedName>
</protein>
<evidence type="ECO:0000259" key="1">
    <source>
        <dbReference type="SMART" id="SM01022"/>
    </source>
</evidence>
<gene>
    <name evidence="2" type="ORF">HNR73_000635</name>
</gene>
<dbReference type="SUPFAM" id="SSF88697">
    <property type="entry name" value="PUA domain-like"/>
    <property type="match status" value="1"/>
</dbReference>
<dbReference type="InterPro" id="IPR009326">
    <property type="entry name" value="DUF984"/>
</dbReference>
<dbReference type="SMART" id="SM01022">
    <property type="entry name" value="ASCH"/>
    <property type="match status" value="1"/>
</dbReference>
<dbReference type="Gene3D" id="3.10.400.10">
    <property type="entry name" value="Sulfate adenylyltransferase"/>
    <property type="match status" value="1"/>
</dbReference>
<accession>A0A841FCQ8</accession>
<reference evidence="2 3" key="1">
    <citation type="submission" date="2020-08" db="EMBL/GenBank/DDBJ databases">
        <title>Genomic Encyclopedia of Type Strains, Phase IV (KMG-IV): sequencing the most valuable type-strain genomes for metagenomic binning, comparative biology and taxonomic classification.</title>
        <authorList>
            <person name="Goeker M."/>
        </authorList>
    </citation>
    <scope>NUCLEOTIDE SEQUENCE [LARGE SCALE GENOMIC DNA]</scope>
    <source>
        <strain evidence="2 3">YIM 65646</strain>
    </source>
</reference>
<feature type="domain" description="ASCH" evidence="1">
    <location>
        <begin position="13"/>
        <end position="139"/>
    </location>
</feature>